<keyword evidence="7 11" id="KW-0274">FAD</keyword>
<feature type="binding site" evidence="11">
    <location>
        <begin position="125"/>
        <end position="127"/>
    </location>
    <ligand>
        <name>FMN</name>
        <dbReference type="ChEBI" id="CHEBI:58210"/>
    </ligand>
</feature>
<keyword evidence="9 11" id="KW-0057">Aromatic amino acid biosynthesis</keyword>
<keyword evidence="14" id="KW-1185">Reference proteome</keyword>
<organism evidence="13 14">
    <name type="scientific">Alkalibacter saccharofermentans DSM 14828</name>
    <dbReference type="NCBI Taxonomy" id="1120975"/>
    <lineage>
        <taxon>Bacteria</taxon>
        <taxon>Bacillati</taxon>
        <taxon>Bacillota</taxon>
        <taxon>Clostridia</taxon>
        <taxon>Eubacteriales</taxon>
        <taxon>Eubacteriaceae</taxon>
        <taxon>Alkalibacter</taxon>
    </lineage>
</organism>
<keyword evidence="6 11" id="KW-0288">FMN</keyword>
<dbReference type="UniPathway" id="UPA00053">
    <property type="reaction ID" value="UER00090"/>
</dbReference>
<dbReference type="CDD" id="cd07304">
    <property type="entry name" value="Chorismate_synthase"/>
    <property type="match status" value="1"/>
</dbReference>
<evidence type="ECO:0000256" key="6">
    <source>
        <dbReference type="ARBA" id="ARBA00022643"/>
    </source>
</evidence>
<dbReference type="NCBIfam" id="NF003793">
    <property type="entry name" value="PRK05382.1"/>
    <property type="match status" value="1"/>
</dbReference>
<dbReference type="PANTHER" id="PTHR21085:SF0">
    <property type="entry name" value="CHORISMATE SYNTHASE"/>
    <property type="match status" value="1"/>
</dbReference>
<comment type="catalytic activity">
    <reaction evidence="11 12">
        <text>5-O-(1-carboxyvinyl)-3-phosphoshikimate = chorismate + phosphate</text>
        <dbReference type="Rhea" id="RHEA:21020"/>
        <dbReference type="ChEBI" id="CHEBI:29748"/>
        <dbReference type="ChEBI" id="CHEBI:43474"/>
        <dbReference type="ChEBI" id="CHEBI:57701"/>
        <dbReference type="EC" id="4.2.3.5"/>
    </reaction>
</comment>
<dbReference type="RefSeq" id="WP_073270045.1">
    <property type="nucleotide sequence ID" value="NZ_FQTU01000006.1"/>
</dbReference>
<dbReference type="SUPFAM" id="SSF103263">
    <property type="entry name" value="Chorismate synthase, AroC"/>
    <property type="match status" value="1"/>
</dbReference>
<dbReference type="InterPro" id="IPR000453">
    <property type="entry name" value="Chorismate_synth"/>
</dbReference>
<dbReference type="GO" id="GO:0004107">
    <property type="term" value="F:chorismate synthase activity"/>
    <property type="evidence" value="ECO:0007669"/>
    <property type="project" value="UniProtKB-UniRule"/>
</dbReference>
<dbReference type="Proteomes" id="UP000184251">
    <property type="component" value="Unassembled WGS sequence"/>
</dbReference>
<evidence type="ECO:0000256" key="1">
    <source>
        <dbReference type="ARBA" id="ARBA00005044"/>
    </source>
</evidence>
<dbReference type="GO" id="GO:0010181">
    <property type="term" value="F:FMN binding"/>
    <property type="evidence" value="ECO:0007669"/>
    <property type="project" value="TreeGrafter"/>
</dbReference>
<dbReference type="OrthoDB" id="9771806at2"/>
<dbReference type="EC" id="4.2.3.5" evidence="3 11"/>
<dbReference type="PROSITE" id="PS00788">
    <property type="entry name" value="CHORISMATE_SYNTHASE_2"/>
    <property type="match status" value="1"/>
</dbReference>
<dbReference type="InterPro" id="IPR035904">
    <property type="entry name" value="Chorismate_synth_AroC_sf"/>
</dbReference>
<keyword evidence="10 11" id="KW-0456">Lyase</keyword>
<dbReference type="InterPro" id="IPR020541">
    <property type="entry name" value="Chorismate_synthase_CS"/>
</dbReference>
<evidence type="ECO:0000256" key="12">
    <source>
        <dbReference type="RuleBase" id="RU000605"/>
    </source>
</evidence>
<evidence type="ECO:0000313" key="13">
    <source>
        <dbReference type="EMBL" id="SHE72411.1"/>
    </source>
</evidence>
<name>A0A1M4VTG3_9FIRM</name>
<comment type="pathway">
    <text evidence="1 11 12">Metabolic intermediate biosynthesis; chorismate biosynthesis; chorismate from D-erythrose 4-phosphate and phosphoenolpyruvate: step 7/7.</text>
</comment>
<dbReference type="NCBIfam" id="TIGR00033">
    <property type="entry name" value="aroC"/>
    <property type="match status" value="1"/>
</dbReference>
<evidence type="ECO:0000256" key="7">
    <source>
        <dbReference type="ARBA" id="ARBA00022827"/>
    </source>
</evidence>
<evidence type="ECO:0000256" key="8">
    <source>
        <dbReference type="ARBA" id="ARBA00022857"/>
    </source>
</evidence>
<dbReference type="GO" id="GO:0005829">
    <property type="term" value="C:cytosol"/>
    <property type="evidence" value="ECO:0007669"/>
    <property type="project" value="TreeGrafter"/>
</dbReference>
<feature type="binding site" evidence="11">
    <location>
        <position position="292"/>
    </location>
    <ligand>
        <name>FMN</name>
        <dbReference type="ChEBI" id="CHEBI:58210"/>
    </ligand>
</feature>
<comment type="similarity">
    <text evidence="2 11 12">Belongs to the chorismate synthase family.</text>
</comment>
<comment type="caution">
    <text evidence="11">Lacks conserved residue(s) required for the propagation of feature annotation.</text>
</comment>
<comment type="function">
    <text evidence="11">Catalyzes the anti-1,4-elimination of the C-3 phosphate and the C-6 proR hydrogen from 5-enolpyruvylshikimate-3-phosphate (EPSP) to yield chorismate, which is the branch point compound that serves as the starting substrate for the three terminal pathways of aromatic amino acid biosynthesis. This reaction introduces a second double bond into the aromatic ring system.</text>
</comment>
<evidence type="ECO:0000256" key="3">
    <source>
        <dbReference type="ARBA" id="ARBA00013036"/>
    </source>
</evidence>
<dbReference type="PANTHER" id="PTHR21085">
    <property type="entry name" value="CHORISMATE SYNTHASE"/>
    <property type="match status" value="1"/>
</dbReference>
<keyword evidence="8 11" id="KW-0521">NADP</keyword>
<comment type="cofactor">
    <cofactor evidence="11 12">
        <name>FMNH2</name>
        <dbReference type="ChEBI" id="CHEBI:57618"/>
    </cofactor>
    <text evidence="11 12">Reduced FMN (FMNH(2)).</text>
</comment>
<dbReference type="STRING" id="1120975.SAMN02746064_01056"/>
<feature type="binding site" evidence="11">
    <location>
        <position position="334"/>
    </location>
    <ligand>
        <name>FMN</name>
        <dbReference type="ChEBI" id="CHEBI:58210"/>
    </ligand>
</feature>
<dbReference type="GO" id="GO:0009073">
    <property type="term" value="P:aromatic amino acid family biosynthetic process"/>
    <property type="evidence" value="ECO:0007669"/>
    <property type="project" value="UniProtKB-KW"/>
</dbReference>
<accession>A0A1M4VTG3</accession>
<protein>
    <recommendedName>
        <fullName evidence="3 11">Chorismate synthase</fullName>
        <shortName evidence="11">CS</shortName>
        <ecNumber evidence="3 11">4.2.3.5</ecNumber>
    </recommendedName>
    <alternativeName>
        <fullName evidence="11">5-enolpyruvylshikimate-3-phosphate phospholyase</fullName>
    </alternativeName>
</protein>
<feature type="binding site" evidence="11">
    <location>
        <begin position="307"/>
        <end position="311"/>
    </location>
    <ligand>
        <name>FMN</name>
        <dbReference type="ChEBI" id="CHEBI:58210"/>
    </ligand>
</feature>
<dbReference type="GO" id="GO:0008652">
    <property type="term" value="P:amino acid biosynthetic process"/>
    <property type="evidence" value="ECO:0007669"/>
    <property type="project" value="UniProtKB-KW"/>
</dbReference>
<evidence type="ECO:0000256" key="11">
    <source>
        <dbReference type="HAMAP-Rule" id="MF_00300"/>
    </source>
</evidence>
<gene>
    <name evidence="11" type="primary">aroC</name>
    <name evidence="13" type="ORF">SAMN02746064_01056</name>
</gene>
<feature type="binding site" evidence="11">
    <location>
        <position position="47"/>
    </location>
    <ligand>
        <name>NADP(+)</name>
        <dbReference type="ChEBI" id="CHEBI:58349"/>
    </ligand>
</feature>
<dbReference type="EMBL" id="FQTU01000006">
    <property type="protein sequence ID" value="SHE72411.1"/>
    <property type="molecule type" value="Genomic_DNA"/>
</dbReference>
<dbReference type="Gene3D" id="3.60.150.10">
    <property type="entry name" value="Chorismate synthase AroC"/>
    <property type="match status" value="1"/>
</dbReference>
<evidence type="ECO:0000256" key="2">
    <source>
        <dbReference type="ARBA" id="ARBA00008014"/>
    </source>
</evidence>
<reference evidence="13 14" key="1">
    <citation type="submission" date="2016-11" db="EMBL/GenBank/DDBJ databases">
        <authorList>
            <person name="Jaros S."/>
            <person name="Januszkiewicz K."/>
            <person name="Wedrychowicz H."/>
        </authorList>
    </citation>
    <scope>NUCLEOTIDE SEQUENCE [LARGE SCALE GENOMIC DNA]</scope>
    <source>
        <strain evidence="13 14">DSM 14828</strain>
    </source>
</reference>
<evidence type="ECO:0000256" key="10">
    <source>
        <dbReference type="ARBA" id="ARBA00023239"/>
    </source>
</evidence>
<sequence>MSSNWGNKVKFSLFGESHGAAIGGVIDGLPPGIELDIDFIKKEMDRRKPGADPYSTKRKEDDSFEILSGFFNGYTTGTPLAFIIRNQDNRSKDYSKLKDIMRPGHADHTGSIRYKGFNDYRGGGHFSGRITAPLVFYGAVAKQMLYDNYDIRILSRIKRISDVEDRELDHINADADDLSGVLSNKKIPVLDADKGRKMEEAIENAKNCLDSVGGIIECMAFNVPAGHGMPFFESLESKIAHLVFSVPATKGLEFGKGFEISKMKGSKANDSFYYDEDNRIKARSNNNGGILGGITNGLPVVFSTAIKPTASISTEQNTIDIKNKQNAKLAVTGRHDPCIVPRALPVIESCMSIALLELLLV</sequence>
<dbReference type="GO" id="GO:0009423">
    <property type="term" value="P:chorismate biosynthetic process"/>
    <property type="evidence" value="ECO:0007669"/>
    <property type="project" value="UniProtKB-UniRule"/>
</dbReference>
<dbReference type="PIRSF" id="PIRSF001456">
    <property type="entry name" value="Chorismate_synth"/>
    <property type="match status" value="1"/>
</dbReference>
<comment type="subunit">
    <text evidence="11">Homotetramer.</text>
</comment>
<keyword evidence="4 11" id="KW-0028">Amino-acid biosynthesis</keyword>
<dbReference type="PROSITE" id="PS00787">
    <property type="entry name" value="CHORISMATE_SYNTHASE_1"/>
    <property type="match status" value="1"/>
</dbReference>
<evidence type="ECO:0000256" key="5">
    <source>
        <dbReference type="ARBA" id="ARBA00022630"/>
    </source>
</evidence>
<dbReference type="Pfam" id="PF01264">
    <property type="entry name" value="Chorismate_synt"/>
    <property type="match status" value="1"/>
</dbReference>
<evidence type="ECO:0000256" key="9">
    <source>
        <dbReference type="ARBA" id="ARBA00023141"/>
    </source>
</evidence>
<evidence type="ECO:0000313" key="14">
    <source>
        <dbReference type="Proteomes" id="UP000184251"/>
    </source>
</evidence>
<dbReference type="AlphaFoldDB" id="A0A1M4VTG3"/>
<proteinExistence type="inferred from homology"/>
<dbReference type="HAMAP" id="MF_00300">
    <property type="entry name" value="Chorismate_synth"/>
    <property type="match status" value="1"/>
</dbReference>
<evidence type="ECO:0000256" key="4">
    <source>
        <dbReference type="ARBA" id="ARBA00022605"/>
    </source>
</evidence>
<keyword evidence="5 11" id="KW-0285">Flavoprotein</keyword>